<dbReference type="RefSeq" id="WP_367635794.1">
    <property type="nucleotide sequence ID" value="NZ_JBFNQN010000001.1"/>
</dbReference>
<keyword evidence="3 6" id="KW-0812">Transmembrane</keyword>
<feature type="transmembrane region" description="Helical" evidence="6">
    <location>
        <begin position="262"/>
        <end position="281"/>
    </location>
</feature>
<comment type="caution">
    <text evidence="8">The sequence shown here is derived from an EMBL/GenBank/DDBJ whole genome shotgun (WGS) entry which is preliminary data.</text>
</comment>
<feature type="transmembrane region" description="Helical" evidence="6">
    <location>
        <begin position="386"/>
        <end position="408"/>
    </location>
</feature>
<dbReference type="Gene3D" id="3.60.15.10">
    <property type="entry name" value="Ribonuclease Z/Hydroxyacylglutathione hydrolase-like"/>
    <property type="match status" value="1"/>
</dbReference>
<dbReference type="InterPro" id="IPR001279">
    <property type="entry name" value="Metallo-B-lactamas"/>
</dbReference>
<evidence type="ECO:0000256" key="1">
    <source>
        <dbReference type="ARBA" id="ARBA00004651"/>
    </source>
</evidence>
<evidence type="ECO:0000256" key="5">
    <source>
        <dbReference type="ARBA" id="ARBA00023136"/>
    </source>
</evidence>
<evidence type="ECO:0000313" key="8">
    <source>
        <dbReference type="EMBL" id="MEW9263196.1"/>
    </source>
</evidence>
<organism evidence="8 9">
    <name type="scientific">Kineococcus endophyticus</name>
    <dbReference type="NCBI Taxonomy" id="1181883"/>
    <lineage>
        <taxon>Bacteria</taxon>
        <taxon>Bacillati</taxon>
        <taxon>Actinomycetota</taxon>
        <taxon>Actinomycetes</taxon>
        <taxon>Kineosporiales</taxon>
        <taxon>Kineosporiaceae</taxon>
        <taxon>Kineococcus</taxon>
    </lineage>
</organism>
<dbReference type="Pfam" id="PF00753">
    <property type="entry name" value="Lactamase_B"/>
    <property type="match status" value="1"/>
</dbReference>
<feature type="transmembrane region" description="Helical" evidence="6">
    <location>
        <begin position="420"/>
        <end position="439"/>
    </location>
</feature>
<reference evidence="8 9" key="1">
    <citation type="submission" date="2024-07" db="EMBL/GenBank/DDBJ databases">
        <authorList>
            <person name="Thanompreechachai J."/>
            <person name="Duangmal K."/>
        </authorList>
    </citation>
    <scope>NUCLEOTIDE SEQUENCE [LARGE SCALE GENOMIC DNA]</scope>
    <source>
        <strain evidence="8 9">KCTC 19886</strain>
    </source>
</reference>
<dbReference type="InterPro" id="IPR035681">
    <property type="entry name" value="ComA-like_MBL"/>
</dbReference>
<feature type="domain" description="Metallo-beta-lactamase" evidence="7">
    <location>
        <begin position="554"/>
        <end position="754"/>
    </location>
</feature>
<feature type="transmembrane region" description="Helical" evidence="6">
    <location>
        <begin position="46"/>
        <end position="65"/>
    </location>
</feature>
<keyword evidence="4 6" id="KW-1133">Transmembrane helix</keyword>
<keyword evidence="5 6" id="KW-0472">Membrane</keyword>
<evidence type="ECO:0000313" key="9">
    <source>
        <dbReference type="Proteomes" id="UP001555826"/>
    </source>
</evidence>
<evidence type="ECO:0000256" key="6">
    <source>
        <dbReference type="SAM" id="Phobius"/>
    </source>
</evidence>
<dbReference type="Pfam" id="PF03772">
    <property type="entry name" value="Competence"/>
    <property type="match status" value="1"/>
</dbReference>
<protein>
    <submittedName>
        <fullName evidence="8">ComEC/Rec2 family competence protein</fullName>
    </submittedName>
</protein>
<proteinExistence type="predicted"/>
<dbReference type="PANTHER" id="PTHR30619">
    <property type="entry name" value="DNA INTERNALIZATION/COMPETENCE PROTEIN COMEC/REC2"/>
    <property type="match status" value="1"/>
</dbReference>
<dbReference type="SUPFAM" id="SSF56281">
    <property type="entry name" value="Metallo-hydrolase/oxidoreductase"/>
    <property type="match status" value="1"/>
</dbReference>
<evidence type="ECO:0000256" key="3">
    <source>
        <dbReference type="ARBA" id="ARBA00022692"/>
    </source>
</evidence>
<feature type="transmembrane region" description="Helical" evidence="6">
    <location>
        <begin position="514"/>
        <end position="533"/>
    </location>
</feature>
<dbReference type="Proteomes" id="UP001555826">
    <property type="component" value="Unassembled WGS sequence"/>
</dbReference>
<keyword evidence="9" id="KW-1185">Reference proteome</keyword>
<dbReference type="InterPro" id="IPR052159">
    <property type="entry name" value="Competence_DNA_uptake"/>
</dbReference>
<feature type="transmembrane region" description="Helical" evidence="6">
    <location>
        <begin position="446"/>
        <end position="469"/>
    </location>
</feature>
<feature type="transmembrane region" description="Helical" evidence="6">
    <location>
        <begin position="481"/>
        <end position="502"/>
    </location>
</feature>
<dbReference type="InterPro" id="IPR004477">
    <property type="entry name" value="ComEC_N"/>
</dbReference>
<feature type="transmembrane region" description="Helical" evidence="6">
    <location>
        <begin position="356"/>
        <end position="374"/>
    </location>
</feature>
<gene>
    <name evidence="8" type="ORF">AB1207_00395</name>
</gene>
<dbReference type="NCBIfam" id="TIGR00360">
    <property type="entry name" value="ComEC_N-term"/>
    <property type="match status" value="1"/>
</dbReference>
<dbReference type="PANTHER" id="PTHR30619:SF1">
    <property type="entry name" value="RECOMBINATION PROTEIN 2"/>
    <property type="match status" value="1"/>
</dbReference>
<name>A0ABV3P0Q2_9ACTN</name>
<evidence type="ECO:0000256" key="2">
    <source>
        <dbReference type="ARBA" id="ARBA00022475"/>
    </source>
</evidence>
<dbReference type="InterPro" id="IPR036866">
    <property type="entry name" value="RibonucZ/Hydroxyglut_hydro"/>
</dbReference>
<dbReference type="EMBL" id="JBFNQN010000001">
    <property type="protein sequence ID" value="MEW9263196.1"/>
    <property type="molecule type" value="Genomic_DNA"/>
</dbReference>
<dbReference type="CDD" id="cd07731">
    <property type="entry name" value="ComA-like_MBL-fold"/>
    <property type="match status" value="1"/>
</dbReference>
<sequence>MSAAEQSEVVGARSVGPPPVPVDLRLAAAAVGAWGVAFLATGRPDLLVWGFAGSALLLLVVLGVLRRTGRGARVALVLVAATLVLFSVCLQHSRSTAGGVEELAERRVSGEFSAVVTADPHALPTRRDGEPPRVVLDVRLTSLDARGATRELAAPATVFAVAERWRDVRWGDRVTFRGRLGTADPGERSVVVVSVGDLVRTDRPTGLLELSETLRTGLREAVSGRSADVRGLLPGLVVGDTSALPPDLEAAMRSVGLTHLTAVSGSNTTLVVGFLVLAASWAGFGRRSRLVVAGVGLVGFVVLARPEPSVLRAAVMGGVGMAGLAAGRPTRGIPVVAAAALVLLVADPWLAREFGFVLSVLATTALVLLARPWAERLTRAGVPRVVAYAVAVPVAAQAVCGPVVALLQPAVNVVSVPANIAVAPAVGPATVLGLAATLLSPVWPAGAAVVAWPAGWCAAWIAAVARAAAQAPTSVAVPPGVAGALVVALLTLLVLGAVAAVLRWRHGPGRRWPALALVLVLSAALLVRCAPRWGGPAGPWPPPDWLVVGCDVGQGDAVVLRSGPRAAVLVDAGPDDVLVGGCLDRLGVDRLDAVVLTHFHADHVGGLAGALAGREVGLVHVSPLAVEPAAGRVREQAGSTPVVPLTAGDTGAAGAVTWTVLGPEPEAARVRAPDSAQVNDSSLVLLADVRGVRVLLTGDAERDEQRAVLARWPAGVVADVVKVAHHGSPTQVPQLYATARPRVALVEVGAVNDYGHPAASTLDVLAATDARVLRTDTGGDVAVAGTASTLRTLERGPDPREAERRARYGSG</sequence>
<dbReference type="SMART" id="SM00849">
    <property type="entry name" value="Lactamase_B"/>
    <property type="match status" value="1"/>
</dbReference>
<evidence type="ECO:0000256" key="4">
    <source>
        <dbReference type="ARBA" id="ARBA00022989"/>
    </source>
</evidence>
<keyword evidence="2" id="KW-1003">Cell membrane</keyword>
<accession>A0ABV3P0Q2</accession>
<comment type="subcellular location">
    <subcellularLocation>
        <location evidence="1">Cell membrane</location>
        <topology evidence="1">Multi-pass membrane protein</topology>
    </subcellularLocation>
</comment>
<evidence type="ECO:0000259" key="7">
    <source>
        <dbReference type="SMART" id="SM00849"/>
    </source>
</evidence>